<dbReference type="Proteomes" id="UP001143463">
    <property type="component" value="Unassembled WGS sequence"/>
</dbReference>
<evidence type="ECO:0000259" key="2">
    <source>
        <dbReference type="Pfam" id="PF13556"/>
    </source>
</evidence>
<dbReference type="InterPro" id="IPR025736">
    <property type="entry name" value="PucR_C-HTH_dom"/>
</dbReference>
<feature type="domain" description="CdaR GGDEF-like" evidence="3">
    <location>
        <begin position="171"/>
        <end position="295"/>
    </location>
</feature>
<dbReference type="PANTHER" id="PTHR33744">
    <property type="entry name" value="CARBOHYDRATE DIACID REGULATOR"/>
    <property type="match status" value="1"/>
</dbReference>
<dbReference type="AlphaFoldDB" id="A0A9W6L657"/>
<dbReference type="Pfam" id="PF17853">
    <property type="entry name" value="GGDEF_2"/>
    <property type="match status" value="1"/>
</dbReference>
<keyword evidence="5" id="KW-1185">Reference proteome</keyword>
<evidence type="ECO:0000313" key="5">
    <source>
        <dbReference type="Proteomes" id="UP001143463"/>
    </source>
</evidence>
<dbReference type="Pfam" id="PF13556">
    <property type="entry name" value="HTH_30"/>
    <property type="match status" value="1"/>
</dbReference>
<accession>A0A9W6L657</accession>
<dbReference type="InterPro" id="IPR041522">
    <property type="entry name" value="CdaR_GGDEF"/>
</dbReference>
<gene>
    <name evidence="4" type="ORF">GCM10017577_51180</name>
</gene>
<protein>
    <submittedName>
        <fullName evidence="4">PucR family transcriptional regulator</fullName>
    </submittedName>
</protein>
<organism evidence="4 5">
    <name type="scientific">Pseudonocardia halophobica</name>
    <dbReference type="NCBI Taxonomy" id="29401"/>
    <lineage>
        <taxon>Bacteria</taxon>
        <taxon>Bacillati</taxon>
        <taxon>Actinomycetota</taxon>
        <taxon>Actinomycetes</taxon>
        <taxon>Pseudonocardiales</taxon>
        <taxon>Pseudonocardiaceae</taxon>
        <taxon>Pseudonocardia</taxon>
    </lineage>
</organism>
<evidence type="ECO:0000256" key="1">
    <source>
        <dbReference type="ARBA" id="ARBA00006754"/>
    </source>
</evidence>
<reference evidence="4" key="2">
    <citation type="submission" date="2023-01" db="EMBL/GenBank/DDBJ databases">
        <authorList>
            <person name="Sun Q."/>
            <person name="Evtushenko L."/>
        </authorList>
    </citation>
    <scope>NUCLEOTIDE SEQUENCE</scope>
    <source>
        <strain evidence="4">VKM Ac-1069</strain>
    </source>
</reference>
<reference evidence="4" key="1">
    <citation type="journal article" date="2014" name="Int. J. Syst. Evol. Microbiol.">
        <title>Complete genome sequence of Corynebacterium casei LMG S-19264T (=DSM 44701T), isolated from a smear-ripened cheese.</title>
        <authorList>
            <consortium name="US DOE Joint Genome Institute (JGI-PGF)"/>
            <person name="Walter F."/>
            <person name="Albersmeier A."/>
            <person name="Kalinowski J."/>
            <person name="Ruckert C."/>
        </authorList>
    </citation>
    <scope>NUCLEOTIDE SEQUENCE</scope>
    <source>
        <strain evidence="4">VKM Ac-1069</strain>
    </source>
</reference>
<comment type="similarity">
    <text evidence="1">Belongs to the CdaR family.</text>
</comment>
<sequence>MLPHMTLSDVRAVSAATLRRLELATGDLAAACLSAMEDGQPWFARLHADQRAGVLLVTQTGVSNFVAWLGEPDETIRLTAEAFRIAPRDLARRLSLRQTVDLVRIATEVFEERLPPLAADEAEYRILVEAVLRFGREIAFAAATVYANAAETRGAWDARQEALVVDGVVRGDADDALVSRAAALGWDPVAAVRVLVGSPPAADGGDAAEILGGIRRHATRLGRSVLVGVQGSRLVLLLTEPRGRIAPDDRPREGAHPVASLVADFGPGPVVVGPRAPNLAAAHVSARDALAGLRAAPGWPAAPRPVDAEDLLPERAVSGDPSALRLLVESVVAPLEAAGGELLRTLAAYLEGGGALEACARALFVHPNTVRYRLRRVSELTGRSPSDPRDALVLRTALLAGRLADPASTPTPP</sequence>
<dbReference type="InterPro" id="IPR051448">
    <property type="entry name" value="CdaR-like_regulators"/>
</dbReference>
<dbReference type="Gene3D" id="1.10.10.2840">
    <property type="entry name" value="PucR C-terminal helix-turn-helix domain"/>
    <property type="match status" value="1"/>
</dbReference>
<evidence type="ECO:0000259" key="3">
    <source>
        <dbReference type="Pfam" id="PF17853"/>
    </source>
</evidence>
<evidence type="ECO:0000313" key="4">
    <source>
        <dbReference type="EMBL" id="GLL13973.1"/>
    </source>
</evidence>
<feature type="domain" description="PucR C-terminal helix-turn-helix" evidence="2">
    <location>
        <begin position="342"/>
        <end position="400"/>
    </location>
</feature>
<dbReference type="InterPro" id="IPR042070">
    <property type="entry name" value="PucR_C-HTH_sf"/>
</dbReference>
<proteinExistence type="inferred from homology"/>
<dbReference type="EMBL" id="BSFQ01000027">
    <property type="protein sequence ID" value="GLL13973.1"/>
    <property type="molecule type" value="Genomic_DNA"/>
</dbReference>
<comment type="caution">
    <text evidence="4">The sequence shown here is derived from an EMBL/GenBank/DDBJ whole genome shotgun (WGS) entry which is preliminary data.</text>
</comment>
<dbReference type="PANTHER" id="PTHR33744:SF7">
    <property type="entry name" value="PUCR FAMILY TRANSCRIPTIONAL REGULATOR"/>
    <property type="match status" value="1"/>
</dbReference>
<name>A0A9W6L657_9PSEU</name>